<dbReference type="PANTHER" id="PTHR15136">
    <property type="entry name" value="STROMAL INTERACTION MOLECULE HOMOLOG"/>
    <property type="match status" value="1"/>
</dbReference>
<sequence>MPPCVSEADRFSLEALRHIHKQLDDDNDGGIEVNESVEFIIEDMKQQQTNKHSNLHREDQHITVEELWRGWKTCEVVLSFYSKVETQRAVFDNHVSSPISVV</sequence>
<keyword evidence="3" id="KW-1185">Reference proteome</keyword>
<comment type="caution">
    <text evidence="2">The sequence shown here is derived from an EMBL/GenBank/DDBJ whole genome shotgun (WGS) entry which is preliminary data.</text>
</comment>
<dbReference type="PANTHER" id="PTHR15136:SF2">
    <property type="entry name" value="STROMAL INTERACTION MOLECULE 2"/>
    <property type="match status" value="1"/>
</dbReference>
<organism evidence="2 3">
    <name type="scientific">Characodon lateralis</name>
    <dbReference type="NCBI Taxonomy" id="208331"/>
    <lineage>
        <taxon>Eukaryota</taxon>
        <taxon>Metazoa</taxon>
        <taxon>Chordata</taxon>
        <taxon>Craniata</taxon>
        <taxon>Vertebrata</taxon>
        <taxon>Euteleostomi</taxon>
        <taxon>Actinopterygii</taxon>
        <taxon>Neopterygii</taxon>
        <taxon>Teleostei</taxon>
        <taxon>Neoteleostei</taxon>
        <taxon>Acanthomorphata</taxon>
        <taxon>Ovalentaria</taxon>
        <taxon>Atherinomorphae</taxon>
        <taxon>Cyprinodontiformes</taxon>
        <taxon>Goodeidae</taxon>
        <taxon>Characodon</taxon>
    </lineage>
</organism>
<accession>A0ABU7CY88</accession>
<dbReference type="EMBL" id="JAHUTJ010008689">
    <property type="protein sequence ID" value="MED6267076.1"/>
    <property type="molecule type" value="Genomic_DNA"/>
</dbReference>
<dbReference type="Proteomes" id="UP001352852">
    <property type="component" value="Unassembled WGS sequence"/>
</dbReference>
<evidence type="ECO:0000313" key="2">
    <source>
        <dbReference type="EMBL" id="MED6267076.1"/>
    </source>
</evidence>
<gene>
    <name evidence="2" type="primary">STIM2_1</name>
    <name evidence="2" type="ORF">CHARACLAT_008457</name>
</gene>
<dbReference type="InterPro" id="IPR057835">
    <property type="entry name" value="EF-hand_STIM1/2"/>
</dbReference>
<dbReference type="Pfam" id="PF25578">
    <property type="entry name" value="EF-hand_STIM1"/>
    <property type="match status" value="1"/>
</dbReference>
<evidence type="ECO:0000259" key="1">
    <source>
        <dbReference type="Pfam" id="PF25578"/>
    </source>
</evidence>
<reference evidence="2 3" key="1">
    <citation type="submission" date="2021-06" db="EMBL/GenBank/DDBJ databases">
        <authorList>
            <person name="Palmer J.M."/>
        </authorList>
    </citation>
    <scope>NUCLEOTIDE SEQUENCE [LARGE SCALE GENOMIC DNA]</scope>
    <source>
        <strain evidence="2 3">CL_MEX2019</strain>
        <tissue evidence="2">Muscle</tissue>
    </source>
</reference>
<evidence type="ECO:0000313" key="3">
    <source>
        <dbReference type="Proteomes" id="UP001352852"/>
    </source>
</evidence>
<dbReference type="InterPro" id="IPR037608">
    <property type="entry name" value="STIM1/2"/>
</dbReference>
<protein>
    <submittedName>
        <fullName evidence="2">Stromal interaction molecule 2</fullName>
    </submittedName>
</protein>
<dbReference type="Gene3D" id="1.10.238.180">
    <property type="match status" value="1"/>
</dbReference>
<feature type="domain" description="STIM1/2 EF-hand" evidence="1">
    <location>
        <begin position="3"/>
        <end position="72"/>
    </location>
</feature>
<name>A0ABU7CY88_9TELE</name>
<proteinExistence type="predicted"/>